<dbReference type="AlphaFoldDB" id="A0A937A8B6"/>
<dbReference type="Proteomes" id="UP000651057">
    <property type="component" value="Unassembled WGS sequence"/>
</dbReference>
<keyword evidence="2" id="KW-1185">Reference proteome</keyword>
<reference evidence="1" key="1">
    <citation type="submission" date="2021-01" db="EMBL/GenBank/DDBJ databases">
        <authorList>
            <person name="Zhong Y.L."/>
        </authorList>
    </citation>
    <scope>NUCLEOTIDE SEQUENCE</scope>
    <source>
        <strain evidence="1">KCTC 23302</strain>
    </source>
</reference>
<accession>A0A937A8B6</accession>
<comment type="caution">
    <text evidence="1">The sequence shown here is derived from an EMBL/GenBank/DDBJ whole genome shotgun (WGS) entry which is preliminary data.</text>
</comment>
<name>A0A937A8B6_9FLAO</name>
<organism evidence="1 2">
    <name type="scientific">Aquimarina mytili</name>
    <dbReference type="NCBI Taxonomy" id="874423"/>
    <lineage>
        <taxon>Bacteria</taxon>
        <taxon>Pseudomonadati</taxon>
        <taxon>Bacteroidota</taxon>
        <taxon>Flavobacteriia</taxon>
        <taxon>Flavobacteriales</taxon>
        <taxon>Flavobacteriaceae</taxon>
        <taxon>Aquimarina</taxon>
    </lineage>
</organism>
<dbReference type="EMBL" id="JAERQJ010000017">
    <property type="protein sequence ID" value="MBL0686074.1"/>
    <property type="molecule type" value="Genomic_DNA"/>
</dbReference>
<proteinExistence type="predicted"/>
<dbReference type="PROSITE" id="PS51257">
    <property type="entry name" value="PROKAR_LIPOPROTEIN"/>
    <property type="match status" value="1"/>
</dbReference>
<gene>
    <name evidence="1" type="ORF">JJQ60_21280</name>
</gene>
<evidence type="ECO:0000313" key="1">
    <source>
        <dbReference type="EMBL" id="MBL0686074.1"/>
    </source>
</evidence>
<dbReference type="RefSeq" id="WP_201924618.1">
    <property type="nucleotide sequence ID" value="NZ_BAABAX010000013.1"/>
</dbReference>
<protein>
    <submittedName>
        <fullName evidence="1">Uncharacterized protein</fullName>
    </submittedName>
</protein>
<sequence>MKAYFLFFILSIFTLIGCSDDDNGNLGALRKSDKTTLINTAGGDTVIDKVFTNEVEISITRQNNYEGNISFRLNSVNTIVDKDTPGFFRTLDMNDNEIDLSEYVVVDGDKFNFKIEFSGINSSQYVFYYLNADDSEWIGNKNLNYNVKLSK</sequence>
<evidence type="ECO:0000313" key="2">
    <source>
        <dbReference type="Proteomes" id="UP000651057"/>
    </source>
</evidence>